<feature type="domain" description="Novel STAND NTPase 3" evidence="1">
    <location>
        <begin position="53"/>
        <end position="161"/>
    </location>
</feature>
<dbReference type="eggNOG" id="ENOG5033W2B">
    <property type="taxonomic scope" value="Bacteria"/>
</dbReference>
<evidence type="ECO:0000313" key="3">
    <source>
        <dbReference type="Proteomes" id="UP000184192"/>
    </source>
</evidence>
<name>A0A1M6ES02_9BACE</name>
<organism evidence="2 3">
    <name type="scientific">Bacteroides stercorirosoris</name>
    <dbReference type="NCBI Taxonomy" id="871324"/>
    <lineage>
        <taxon>Bacteria</taxon>
        <taxon>Pseudomonadati</taxon>
        <taxon>Bacteroidota</taxon>
        <taxon>Bacteroidia</taxon>
        <taxon>Bacteroidales</taxon>
        <taxon>Bacteroidaceae</taxon>
        <taxon>Bacteroides</taxon>
    </lineage>
</organism>
<accession>A0A1M6ES02</accession>
<dbReference type="Pfam" id="PF20720">
    <property type="entry name" value="nSTAND3"/>
    <property type="match status" value="1"/>
</dbReference>
<dbReference type="RefSeq" id="WP_025833607.1">
    <property type="nucleotide sequence ID" value="NZ_FQZN01000010.1"/>
</dbReference>
<evidence type="ECO:0000259" key="1">
    <source>
        <dbReference type="Pfam" id="PF20720"/>
    </source>
</evidence>
<proteinExistence type="predicted"/>
<gene>
    <name evidence="2" type="ORF">SAMN05444350_11034</name>
</gene>
<keyword evidence="3" id="KW-1185">Reference proteome</keyword>
<dbReference type="AlphaFoldDB" id="A0A1M6ES02"/>
<dbReference type="GeneID" id="92711996"/>
<sequence>MVNTIEHLIKDIGFNPIPNTVNISISKSLHQSKVLLFSGLNYFTNNMAVWQPEYNEVAKWLVDNKGRGLLCLGNCGRGKTLICGKIIPILLNDRCNKVVSCYDAQQLNANLDAVKQKHIIYVDDIGTEFLSVKYGERRLSFAELVDEAEKKGKLLIVTTNLSLSELRDKYGERTVDRLRAITTPVVFKGDSLRK</sequence>
<protein>
    <submittedName>
        <fullName evidence="2">DNA replication protein DnaC</fullName>
    </submittedName>
</protein>
<dbReference type="SUPFAM" id="SSF52540">
    <property type="entry name" value="P-loop containing nucleoside triphosphate hydrolases"/>
    <property type="match status" value="1"/>
</dbReference>
<reference evidence="3" key="1">
    <citation type="submission" date="2016-11" db="EMBL/GenBank/DDBJ databases">
        <authorList>
            <person name="Varghese N."/>
            <person name="Submissions S."/>
        </authorList>
    </citation>
    <scope>NUCLEOTIDE SEQUENCE [LARGE SCALE GENOMIC DNA]</scope>
    <source>
        <strain evidence="3">DSM 26884</strain>
    </source>
</reference>
<evidence type="ECO:0000313" key="2">
    <source>
        <dbReference type="EMBL" id="SHI88226.1"/>
    </source>
</evidence>
<dbReference type="EMBL" id="FQZN01000010">
    <property type="protein sequence ID" value="SHI88226.1"/>
    <property type="molecule type" value="Genomic_DNA"/>
</dbReference>
<dbReference type="Proteomes" id="UP000184192">
    <property type="component" value="Unassembled WGS sequence"/>
</dbReference>
<dbReference type="Gene3D" id="3.40.50.300">
    <property type="entry name" value="P-loop containing nucleotide triphosphate hydrolases"/>
    <property type="match status" value="1"/>
</dbReference>
<dbReference type="InterPro" id="IPR027417">
    <property type="entry name" value="P-loop_NTPase"/>
</dbReference>
<dbReference type="InterPro" id="IPR049050">
    <property type="entry name" value="nSTAND3"/>
</dbReference>